<dbReference type="InterPro" id="IPR023393">
    <property type="entry name" value="START-like_dom_sf"/>
</dbReference>
<dbReference type="GeneID" id="90643929"/>
<dbReference type="Gene3D" id="3.30.530.20">
    <property type="match status" value="1"/>
</dbReference>
<evidence type="ECO:0000313" key="2">
    <source>
        <dbReference type="Proteomes" id="UP001302367"/>
    </source>
</evidence>
<dbReference type="Proteomes" id="UP001302367">
    <property type="component" value="Chromosome 2"/>
</dbReference>
<reference evidence="1 2" key="1">
    <citation type="submission" date="2023-09" db="EMBL/GenBank/DDBJ databases">
        <title>Complete-Gapless Cercospora beticola genome.</title>
        <authorList>
            <person name="Wyatt N.A."/>
            <person name="Spanner R.E."/>
            <person name="Bolton M.D."/>
        </authorList>
    </citation>
    <scope>NUCLEOTIDE SEQUENCE [LARGE SCALE GENOMIC DNA]</scope>
    <source>
        <strain evidence="1">Cb09-40</strain>
    </source>
</reference>
<gene>
    <name evidence="1" type="ORF">RHO25_003090</name>
</gene>
<organism evidence="1 2">
    <name type="scientific">Cercospora beticola</name>
    <name type="common">Sugarbeet leaf spot fungus</name>
    <dbReference type="NCBI Taxonomy" id="122368"/>
    <lineage>
        <taxon>Eukaryota</taxon>
        <taxon>Fungi</taxon>
        <taxon>Dikarya</taxon>
        <taxon>Ascomycota</taxon>
        <taxon>Pezizomycotina</taxon>
        <taxon>Dothideomycetes</taxon>
        <taxon>Dothideomycetidae</taxon>
        <taxon>Mycosphaerellales</taxon>
        <taxon>Mycosphaerellaceae</taxon>
        <taxon>Cercospora</taxon>
    </lineage>
</organism>
<proteinExistence type="predicted"/>
<name>A0ABZ0NG41_CERBT</name>
<protein>
    <recommendedName>
        <fullName evidence="3">Bet v I/Major latex protein domain-containing protein</fullName>
    </recommendedName>
</protein>
<evidence type="ECO:0008006" key="3">
    <source>
        <dbReference type="Google" id="ProtNLM"/>
    </source>
</evidence>
<sequence>MESCTVPEDTPKFPEYGAVRVVKLKGSEANYNETLEIFDAKDHFTSYVVDTGDSSPVNGSRGSTKMESLTATSTRVTWRLDVKEFPSPEVVSQLQEWLVPFIRESHDEARKVLLKQETTK</sequence>
<keyword evidence="2" id="KW-1185">Reference proteome</keyword>
<dbReference type="SUPFAM" id="SSF55961">
    <property type="entry name" value="Bet v1-like"/>
    <property type="match status" value="1"/>
</dbReference>
<accession>A0ABZ0NG41</accession>
<dbReference type="EMBL" id="CP134185">
    <property type="protein sequence ID" value="WPA98478.1"/>
    <property type="molecule type" value="Genomic_DNA"/>
</dbReference>
<evidence type="ECO:0000313" key="1">
    <source>
        <dbReference type="EMBL" id="WPA98478.1"/>
    </source>
</evidence>
<dbReference type="RefSeq" id="XP_065458420.1">
    <property type="nucleotide sequence ID" value="XM_065602348.1"/>
</dbReference>